<name>A0A8J3TFD9_9ACTN</name>
<dbReference type="InterPro" id="IPR035992">
    <property type="entry name" value="Ricin_B-like_lectins"/>
</dbReference>
<comment type="caution">
    <text evidence="2">The sequence shown here is derived from an EMBL/GenBank/DDBJ whole genome shotgun (WGS) entry which is preliminary data.</text>
</comment>
<evidence type="ECO:0000259" key="1">
    <source>
        <dbReference type="SMART" id="SM00458"/>
    </source>
</evidence>
<evidence type="ECO:0000313" key="3">
    <source>
        <dbReference type="Proteomes" id="UP000599074"/>
    </source>
</evidence>
<keyword evidence="3" id="KW-1185">Reference proteome</keyword>
<dbReference type="RefSeq" id="WP_168117052.1">
    <property type="nucleotide sequence ID" value="NZ_BOON01000039.1"/>
</dbReference>
<dbReference type="AlphaFoldDB" id="A0A8J3TFD9"/>
<dbReference type="SMART" id="SM00458">
    <property type="entry name" value="RICIN"/>
    <property type="match status" value="1"/>
</dbReference>
<dbReference type="Gene3D" id="2.80.10.50">
    <property type="match status" value="1"/>
</dbReference>
<gene>
    <name evidence="2" type="ORF">Pme01_41230</name>
</gene>
<dbReference type="Proteomes" id="UP000599074">
    <property type="component" value="Unassembled WGS sequence"/>
</dbReference>
<dbReference type="InterPro" id="IPR000772">
    <property type="entry name" value="Ricin_B_lectin"/>
</dbReference>
<evidence type="ECO:0000313" key="2">
    <source>
        <dbReference type="EMBL" id="GII24526.1"/>
    </source>
</evidence>
<accession>A0A8J3TFD9</accession>
<proteinExistence type="predicted"/>
<dbReference type="SUPFAM" id="SSF50370">
    <property type="entry name" value="Ricin B-like lectins"/>
    <property type="match status" value="1"/>
</dbReference>
<dbReference type="Pfam" id="PF00652">
    <property type="entry name" value="Ricin_B_lectin"/>
    <property type="match status" value="1"/>
</dbReference>
<dbReference type="EMBL" id="BOON01000039">
    <property type="protein sequence ID" value="GII24526.1"/>
    <property type="molecule type" value="Genomic_DNA"/>
</dbReference>
<organism evidence="2 3">
    <name type="scientific">Planosporangium mesophilum</name>
    <dbReference type="NCBI Taxonomy" id="689768"/>
    <lineage>
        <taxon>Bacteria</taxon>
        <taxon>Bacillati</taxon>
        <taxon>Actinomycetota</taxon>
        <taxon>Actinomycetes</taxon>
        <taxon>Micromonosporales</taxon>
        <taxon>Micromonosporaceae</taxon>
        <taxon>Planosporangium</taxon>
    </lineage>
</organism>
<sequence length="339" mass="35772">MRIRFRRGDDRGSLPMALLLTLVGVSLAALLLPMVVTQVNATRFDTRRVNALNAAHAGLQAALGQIRDVPERTECKPIINLLGLITVGGCSLIGVGLLGIGIDLVVFNKPNGLPCSPVSGSVGPGSTATYSATIRYLPDDPRRHDDAWIQQNDWCKTRDSSVSVAYALVKSQGTDQGRSRTLEATYMFETPHRNSDSGGLIDVSVLNNAQCMAAPSNAPGPGALLRMANCAAGNARQTFSYNEDLTIRLDGSPGMCLTAGQAGSNVTFQPCTSPPGPGQQWTLNDKGAFEGVTNGLRPTGLCFDLAGSLVVLSVGACGGVSLGWHAPPDGRPFRDIRER</sequence>
<protein>
    <recommendedName>
        <fullName evidence="1">Ricin B lectin domain-containing protein</fullName>
    </recommendedName>
</protein>
<dbReference type="PROSITE" id="PS50231">
    <property type="entry name" value="RICIN_B_LECTIN"/>
    <property type="match status" value="1"/>
</dbReference>
<feature type="domain" description="Ricin B lectin" evidence="1">
    <location>
        <begin position="197"/>
        <end position="327"/>
    </location>
</feature>
<reference evidence="2" key="1">
    <citation type="submission" date="2021-01" db="EMBL/GenBank/DDBJ databases">
        <title>Whole genome shotgun sequence of Planosporangium mesophilum NBRC 109066.</title>
        <authorList>
            <person name="Komaki H."/>
            <person name="Tamura T."/>
        </authorList>
    </citation>
    <scope>NUCLEOTIDE SEQUENCE</scope>
    <source>
        <strain evidence="2">NBRC 109066</strain>
    </source>
</reference>